<evidence type="ECO:0000313" key="1">
    <source>
        <dbReference type="EMBL" id="KKK68733.1"/>
    </source>
</evidence>
<gene>
    <name evidence="1" type="ORF">LCGC14_2941100</name>
</gene>
<proteinExistence type="predicted"/>
<sequence>MVILTDKYLKAATINKLPDKKFTVIGAGDFEEIQQAENLAYGHIDYGAKWAYGIVNIMRKINDGKIS</sequence>
<protein>
    <submittedName>
        <fullName evidence="1">Uncharacterized protein</fullName>
    </submittedName>
</protein>
<reference evidence="1" key="1">
    <citation type="journal article" date="2015" name="Nature">
        <title>Complex archaea that bridge the gap between prokaryotes and eukaryotes.</title>
        <authorList>
            <person name="Spang A."/>
            <person name="Saw J.H."/>
            <person name="Jorgensen S.L."/>
            <person name="Zaremba-Niedzwiedzka K."/>
            <person name="Martijn J."/>
            <person name="Lind A.E."/>
            <person name="van Eijk R."/>
            <person name="Schleper C."/>
            <person name="Guy L."/>
            <person name="Ettema T.J."/>
        </authorList>
    </citation>
    <scope>NUCLEOTIDE SEQUENCE</scope>
</reference>
<comment type="caution">
    <text evidence="1">The sequence shown here is derived from an EMBL/GenBank/DDBJ whole genome shotgun (WGS) entry which is preliminary data.</text>
</comment>
<dbReference type="AlphaFoldDB" id="A0A0F8XIJ1"/>
<name>A0A0F8XIJ1_9ZZZZ</name>
<accession>A0A0F8XIJ1</accession>
<dbReference type="EMBL" id="LAZR01058993">
    <property type="protein sequence ID" value="KKK68733.1"/>
    <property type="molecule type" value="Genomic_DNA"/>
</dbReference>
<organism evidence="1">
    <name type="scientific">marine sediment metagenome</name>
    <dbReference type="NCBI Taxonomy" id="412755"/>
    <lineage>
        <taxon>unclassified sequences</taxon>
        <taxon>metagenomes</taxon>
        <taxon>ecological metagenomes</taxon>
    </lineage>
</organism>